<evidence type="ECO:0000313" key="2">
    <source>
        <dbReference type="Proteomes" id="UP000031599"/>
    </source>
</evidence>
<dbReference type="InterPro" id="IPR011989">
    <property type="entry name" value="ARM-like"/>
</dbReference>
<name>A0A0C1ZEA0_9BACT</name>
<sequence length="1015" mass="111840">MSEFRRRKAHERLRDARSRLARRDYAAASEAFAAGLRLDPSDRASWEQWAECLEQRGKLIEAGRVLVEALGHHPDDPGLQLALVHAQIETGQFAAAERLLAPLRSRWPDQRLPLAYLARVLRDIRAYPRLQALLEQALSGGFAGDAELDTLHDACVSWQQARAEPRPALASMRELLLTNYQVVLLGTGHDDGLTIPWYSTYLCSNYDVVATCARLLGFARTFDWCWSAVAAVDPAARVLALLLAEALEIDAIELPDPTLNTPSASAYPDPAQTLAVASFVEPGWGQAAHGGWALRCAERGNMFAFGALNYSAHTDPLPPILGLAAGERVCLPWWRLGEARIGFGRLGLIDDLPPEIDSRAPARVADDYRRPLAEFDLGPNFGIQLRYVHEQRALLHPGLRQRSELARILPNTAPRAGPKHEIPDALARDTAEFLRALGALERAPERIGEAEFLTLERRFVSAPEIRSRLSDLLYRVAPARFSKLLHQLVARPAAQVPWRERDGLLHLYGCNPWTKVGAGSDADAALASDPSPATTQLERWLELGAMTNRSEIVQSKYGLHHLAEATNFAEILARLLADEPAIVLGTVRWLHDNPHLHAHVPALLPLLDHPHADVVFEALQCTRVAKLALPATALEPILAGHRHPHPRMRSAAVEHLELWPITAAHPRLREHLLDDDPSVVWAAARALLRGGESLAERVAGAQIVAARILELGTPDTSEPTKQSTKQIRQLLRTLASANDYALIEPLLQASESPSLMKIIAAALTPTLIELDDPRLLPHLRSFHDAFGLDPPLGFASLLLRHGDPKLDRDAVHGAQGATDPRACYEAKAGLARWGDALARAELEAALGYASPTREAAFEAWFCVLHEADFALLDAALRERSPELSDRLWTVLCANVAGAHPAPRAWIDGLAAYLRDVWTREQAWAAFIEQQLRDQIPSKFVVGAQSATFTVLAKLLPKHLAELLDRCLDPAGIPDRLSVDALEWLGVHEPEQARAWANKLLGSPHWGVRQCARRLL</sequence>
<dbReference type="Proteomes" id="UP000031599">
    <property type="component" value="Unassembled WGS sequence"/>
</dbReference>
<dbReference type="SUPFAM" id="SSF48452">
    <property type="entry name" value="TPR-like"/>
    <property type="match status" value="1"/>
</dbReference>
<dbReference type="RefSeq" id="WP_052550568.1">
    <property type="nucleotide sequence ID" value="NZ_JMCC02000044.1"/>
</dbReference>
<evidence type="ECO:0000313" key="1">
    <source>
        <dbReference type="EMBL" id="KIG15999.1"/>
    </source>
</evidence>
<dbReference type="InterPro" id="IPR016024">
    <property type="entry name" value="ARM-type_fold"/>
</dbReference>
<dbReference type="InterPro" id="IPR011990">
    <property type="entry name" value="TPR-like_helical_dom_sf"/>
</dbReference>
<proteinExistence type="predicted"/>
<dbReference type="SUPFAM" id="SSF48371">
    <property type="entry name" value="ARM repeat"/>
    <property type="match status" value="1"/>
</dbReference>
<organism evidence="1 2">
    <name type="scientific">Enhygromyxa salina</name>
    <dbReference type="NCBI Taxonomy" id="215803"/>
    <lineage>
        <taxon>Bacteria</taxon>
        <taxon>Pseudomonadati</taxon>
        <taxon>Myxococcota</taxon>
        <taxon>Polyangia</taxon>
        <taxon>Nannocystales</taxon>
        <taxon>Nannocystaceae</taxon>
        <taxon>Enhygromyxa</taxon>
    </lineage>
</organism>
<dbReference type="EMBL" id="JMCC02000044">
    <property type="protein sequence ID" value="KIG15999.1"/>
    <property type="molecule type" value="Genomic_DNA"/>
</dbReference>
<reference evidence="1 2" key="1">
    <citation type="submission" date="2014-12" db="EMBL/GenBank/DDBJ databases">
        <title>Genome assembly of Enhygromyxa salina DSM 15201.</title>
        <authorList>
            <person name="Sharma G."/>
            <person name="Subramanian S."/>
        </authorList>
    </citation>
    <scope>NUCLEOTIDE SEQUENCE [LARGE SCALE GENOMIC DNA]</scope>
    <source>
        <strain evidence="1 2">DSM 15201</strain>
    </source>
</reference>
<gene>
    <name evidence="1" type="ORF">DB30_05053</name>
</gene>
<dbReference type="Gene3D" id="1.25.10.10">
    <property type="entry name" value="Leucine-rich Repeat Variant"/>
    <property type="match status" value="1"/>
</dbReference>
<protein>
    <submittedName>
        <fullName evidence="1">Tetratricopeptide TPR_2 repeat protein</fullName>
    </submittedName>
</protein>
<dbReference type="Pfam" id="PF14559">
    <property type="entry name" value="TPR_19"/>
    <property type="match status" value="1"/>
</dbReference>
<dbReference type="AlphaFoldDB" id="A0A0C1ZEA0"/>
<accession>A0A0C1ZEA0</accession>
<comment type="caution">
    <text evidence="1">The sequence shown here is derived from an EMBL/GenBank/DDBJ whole genome shotgun (WGS) entry which is preliminary data.</text>
</comment>
<dbReference type="Gene3D" id="1.25.40.10">
    <property type="entry name" value="Tetratricopeptide repeat domain"/>
    <property type="match status" value="1"/>
</dbReference>